<dbReference type="RefSeq" id="WP_185765403.1">
    <property type="nucleotide sequence ID" value="NZ_RIBP01000004.1"/>
</dbReference>
<evidence type="ECO:0000313" key="2">
    <source>
        <dbReference type="Proteomes" id="UP000319837"/>
    </source>
</evidence>
<reference evidence="2" key="1">
    <citation type="submission" date="2018-10" db="EMBL/GenBank/DDBJ databases">
        <title>FDA dAtabase for Regulatory Grade micrObial Sequences (FDA-ARGOS): Supporting development and validation of Infectious Disease Dx tests.</title>
        <authorList>
            <person name="Minogue T."/>
            <person name="Wolcott M."/>
            <person name="Wasieloski L."/>
            <person name="Aguilar W."/>
            <person name="Moore D."/>
            <person name="Tallon L."/>
            <person name="Sadzewicz L."/>
            <person name="Sengamalay N."/>
            <person name="Ott S."/>
            <person name="Godinez A."/>
            <person name="Nagaraj S."/>
            <person name="Vavikolanu K."/>
            <person name="Vyas G."/>
            <person name="Nadendla S."/>
            <person name="George J."/>
            <person name="Sichtig H."/>
        </authorList>
    </citation>
    <scope>NUCLEOTIDE SEQUENCE [LARGE SCALE GENOMIC DNA]</scope>
    <source>
        <strain evidence="2">FDAARGOS_343</strain>
    </source>
</reference>
<gene>
    <name evidence="1" type="ORF">CEQ21_16090</name>
</gene>
<dbReference type="EMBL" id="RIBP01000004">
    <property type="protein sequence ID" value="TRZ37013.1"/>
    <property type="molecule type" value="Genomic_DNA"/>
</dbReference>
<organism evidence="1 2">
    <name type="scientific">Niallia circulans</name>
    <name type="common">Bacillus circulans</name>
    <dbReference type="NCBI Taxonomy" id="1397"/>
    <lineage>
        <taxon>Bacteria</taxon>
        <taxon>Bacillati</taxon>
        <taxon>Bacillota</taxon>
        <taxon>Bacilli</taxon>
        <taxon>Bacillales</taxon>
        <taxon>Bacillaceae</taxon>
        <taxon>Niallia</taxon>
    </lineage>
</organism>
<accession>A0A553SJ49</accession>
<protein>
    <submittedName>
        <fullName evidence="1">Uncharacterized protein</fullName>
    </submittedName>
</protein>
<dbReference type="AlphaFoldDB" id="A0A553SJ49"/>
<name>A0A553SJ49_NIACI</name>
<proteinExistence type="predicted"/>
<sequence length="190" mass="22030">MESNNRDDFYTMVCDLYEEGILRADINWTDPIKVRDKIITSQRKTISFYIFEENNTLCLFGGSESQIAYAISKIVSFFTIRIKKINIFHSFKEYLNESKEFNGFQLTSVDIAKLQTGYDDSTYSNIPVKDMPVRVLTNHLNHSDIVSLVLYTKMEQIYFVLDLNSVVSFFDTDGDNCIFETCKRIVANVI</sequence>
<evidence type="ECO:0000313" key="1">
    <source>
        <dbReference type="EMBL" id="TRZ37013.1"/>
    </source>
</evidence>
<dbReference type="Proteomes" id="UP000319837">
    <property type="component" value="Unassembled WGS sequence"/>
</dbReference>
<comment type="caution">
    <text evidence="1">The sequence shown here is derived from an EMBL/GenBank/DDBJ whole genome shotgun (WGS) entry which is preliminary data.</text>
</comment>